<evidence type="ECO:0000313" key="4">
    <source>
        <dbReference type="Proteomes" id="UP001500016"/>
    </source>
</evidence>
<organism evidence="3 4">
    <name type="scientific">Streptomyces albiaxialis</name>
    <dbReference type="NCBI Taxonomy" id="329523"/>
    <lineage>
        <taxon>Bacteria</taxon>
        <taxon>Bacillati</taxon>
        <taxon>Actinomycetota</taxon>
        <taxon>Actinomycetes</taxon>
        <taxon>Kitasatosporales</taxon>
        <taxon>Streptomycetaceae</taxon>
        <taxon>Streptomyces</taxon>
    </lineage>
</organism>
<accession>A0ABN2VL30</accession>
<dbReference type="Proteomes" id="UP001500016">
    <property type="component" value="Unassembled WGS sequence"/>
</dbReference>
<evidence type="ECO:0000256" key="1">
    <source>
        <dbReference type="SAM" id="MobiDB-lite"/>
    </source>
</evidence>
<evidence type="ECO:0000256" key="2">
    <source>
        <dbReference type="SAM" id="SignalP"/>
    </source>
</evidence>
<evidence type="ECO:0000313" key="3">
    <source>
        <dbReference type="EMBL" id="GAA2065149.1"/>
    </source>
</evidence>
<dbReference type="EMBL" id="BAAAPE010000002">
    <property type="protein sequence ID" value="GAA2065149.1"/>
    <property type="molecule type" value="Genomic_DNA"/>
</dbReference>
<dbReference type="InterPro" id="IPR044058">
    <property type="entry name" value="Lipoprotein_23"/>
</dbReference>
<feature type="chain" id="PRO_5047159152" description="Lipoprotein" evidence="2">
    <location>
        <begin position="22"/>
        <end position="222"/>
    </location>
</feature>
<keyword evidence="4" id="KW-1185">Reference proteome</keyword>
<reference evidence="3 4" key="1">
    <citation type="journal article" date="2019" name="Int. J. Syst. Evol. Microbiol.">
        <title>The Global Catalogue of Microorganisms (GCM) 10K type strain sequencing project: providing services to taxonomists for standard genome sequencing and annotation.</title>
        <authorList>
            <consortium name="The Broad Institute Genomics Platform"/>
            <consortium name="The Broad Institute Genome Sequencing Center for Infectious Disease"/>
            <person name="Wu L."/>
            <person name="Ma J."/>
        </authorList>
    </citation>
    <scope>NUCLEOTIDE SEQUENCE [LARGE SCALE GENOMIC DNA]</scope>
    <source>
        <strain evidence="3 4">JCM 15478</strain>
    </source>
</reference>
<name>A0ABN2VL30_9ACTN</name>
<comment type="caution">
    <text evidence="3">The sequence shown here is derived from an EMBL/GenBank/DDBJ whole genome shotgun (WGS) entry which is preliminary data.</text>
</comment>
<feature type="compositionally biased region" description="Basic and acidic residues" evidence="1">
    <location>
        <begin position="34"/>
        <end position="53"/>
    </location>
</feature>
<feature type="region of interest" description="Disordered" evidence="1">
    <location>
        <begin position="28"/>
        <end position="70"/>
    </location>
</feature>
<keyword evidence="2" id="KW-0732">Signal</keyword>
<evidence type="ECO:0008006" key="5">
    <source>
        <dbReference type="Google" id="ProtNLM"/>
    </source>
</evidence>
<proteinExistence type="predicted"/>
<dbReference type="Pfam" id="PF18966">
    <property type="entry name" value="Lipoprotein_23"/>
    <property type="match status" value="1"/>
</dbReference>
<feature type="signal peptide" evidence="2">
    <location>
        <begin position="1"/>
        <end position="21"/>
    </location>
</feature>
<gene>
    <name evidence="3" type="ORF">GCM10009801_10220</name>
</gene>
<dbReference type="RefSeq" id="WP_344524451.1">
    <property type="nucleotide sequence ID" value="NZ_BAAAPE010000002.1"/>
</dbReference>
<sequence length="222" mass="23399">MRNGRRRAACAFAVPMAAVTAALTLVGCGGSDDGPTRERRERPTTSPDARRGPWGDGGKAAEAGRTVGAPGSPCTLPVAFSAARGWKAESVPKGTHRQGTVEVACEIDAKPAGNIGYLRVWTGDGDSPRAALEAFAEDRHPERRRHRTTEAGDGGTALAEVSYLSRTVLDGEELDRKPVLAFAADTGDGRLVIVELGGTDAEEHRAMLPAYLLAKKTLKVRG</sequence>
<dbReference type="PROSITE" id="PS51257">
    <property type="entry name" value="PROKAR_LIPOPROTEIN"/>
    <property type="match status" value="1"/>
</dbReference>
<protein>
    <recommendedName>
        <fullName evidence="5">Lipoprotein</fullName>
    </recommendedName>
</protein>